<protein>
    <recommendedName>
        <fullName evidence="5">Heptosyltransferase</fullName>
    </recommendedName>
</protein>
<dbReference type="InterPro" id="IPR002201">
    <property type="entry name" value="Glyco_trans_9"/>
</dbReference>
<reference evidence="3 4" key="1">
    <citation type="journal article" date="2014" name="Gut Pathog.">
        <title>Gene clusters of Hafnia alvei strain FB1 important in survival and pathogenesis: a draft genome perspective.</title>
        <authorList>
            <person name="Tan J.Y."/>
            <person name="Yin W.F."/>
            <person name="Chan K.G."/>
        </authorList>
    </citation>
    <scope>NUCLEOTIDE SEQUENCE [LARGE SCALE GENOMIC DNA]</scope>
    <source>
        <strain evidence="3 4">FB1</strain>
    </source>
</reference>
<dbReference type="Proteomes" id="UP000029986">
    <property type="component" value="Chromosome"/>
</dbReference>
<dbReference type="GO" id="GO:0005829">
    <property type="term" value="C:cytosol"/>
    <property type="evidence" value="ECO:0007669"/>
    <property type="project" value="TreeGrafter"/>
</dbReference>
<evidence type="ECO:0000256" key="2">
    <source>
        <dbReference type="ARBA" id="ARBA00022679"/>
    </source>
</evidence>
<dbReference type="KEGG" id="hav:AT03_01250"/>
<dbReference type="eggNOG" id="COG0859">
    <property type="taxonomic scope" value="Bacteria"/>
</dbReference>
<sequence>MKLGSFHRRKKVFIKDFKIFMMMVLFFRFKKPVFETKKIKNILIMRDNNKLGDMIIFTPLFRECHRLGLDVSVVTGDVCAELLNENKNIKHIFVCKEHFFNMFFLALKLRKKKYDLIIDPLNEVHSYRSIMMMQVINPKHILGFNKEGKYKTYDISLSEDLSLNRHTSERIKSILQKINPDIDLDKIDMSYELPIPSDVDNTVKKYLERFNGKTTVLLNPFGALKTRKFSSAKINSIVDIIKKKIANPVIIISGLESEIKDIEIDGVEKTPFTRYIHATSLVKQVDYIVSVDTSIVHAATAFNKPIVAFYPMSKARVNSQPLTWGPNSEHAIQVLSDTRNVEDIPDDIIKYAIENMISMRS</sequence>
<dbReference type="AlphaFoldDB" id="A0A097QXF0"/>
<organism evidence="3 4">
    <name type="scientific">Hafnia alvei FB1</name>
    <dbReference type="NCBI Taxonomy" id="1453496"/>
    <lineage>
        <taxon>Bacteria</taxon>
        <taxon>Pseudomonadati</taxon>
        <taxon>Pseudomonadota</taxon>
        <taxon>Gammaproteobacteria</taxon>
        <taxon>Enterobacterales</taxon>
        <taxon>Hafniaceae</taxon>
        <taxon>Hafnia</taxon>
    </lineage>
</organism>
<dbReference type="GO" id="GO:0008713">
    <property type="term" value="F:ADP-heptose-lipopolysaccharide heptosyltransferase activity"/>
    <property type="evidence" value="ECO:0007669"/>
    <property type="project" value="TreeGrafter"/>
</dbReference>
<dbReference type="PATRIC" id="fig|1453496.5.peg.257"/>
<dbReference type="SUPFAM" id="SSF53756">
    <property type="entry name" value="UDP-Glycosyltransferase/glycogen phosphorylase"/>
    <property type="match status" value="1"/>
</dbReference>
<accession>A0A097QXF0</accession>
<dbReference type="Pfam" id="PF01075">
    <property type="entry name" value="Glyco_transf_9"/>
    <property type="match status" value="1"/>
</dbReference>
<dbReference type="EMBL" id="CP009706">
    <property type="protein sequence ID" value="AIU71159.1"/>
    <property type="molecule type" value="Genomic_DNA"/>
</dbReference>
<keyword evidence="1" id="KW-0328">Glycosyltransferase</keyword>
<name>A0A097QXF0_HAFAL</name>
<evidence type="ECO:0008006" key="5">
    <source>
        <dbReference type="Google" id="ProtNLM"/>
    </source>
</evidence>
<dbReference type="CDD" id="cd03789">
    <property type="entry name" value="GT9_LPS_heptosyltransferase"/>
    <property type="match status" value="1"/>
</dbReference>
<keyword evidence="2" id="KW-0808">Transferase</keyword>
<keyword evidence="4" id="KW-1185">Reference proteome</keyword>
<gene>
    <name evidence="3" type="ORF">AT03_01250</name>
</gene>
<dbReference type="PANTHER" id="PTHR30160:SF1">
    <property type="entry name" value="LIPOPOLYSACCHARIDE 1,2-N-ACETYLGLUCOSAMINETRANSFERASE-RELATED"/>
    <property type="match status" value="1"/>
</dbReference>
<dbReference type="PANTHER" id="PTHR30160">
    <property type="entry name" value="TETRAACYLDISACCHARIDE 4'-KINASE-RELATED"/>
    <property type="match status" value="1"/>
</dbReference>
<dbReference type="Gene3D" id="3.40.50.2000">
    <property type="entry name" value="Glycogen Phosphorylase B"/>
    <property type="match status" value="2"/>
</dbReference>
<evidence type="ECO:0000313" key="4">
    <source>
        <dbReference type="Proteomes" id="UP000029986"/>
    </source>
</evidence>
<evidence type="ECO:0000256" key="1">
    <source>
        <dbReference type="ARBA" id="ARBA00022676"/>
    </source>
</evidence>
<dbReference type="OrthoDB" id="89608at2"/>
<dbReference type="InterPro" id="IPR051199">
    <property type="entry name" value="LPS_LOS_Heptosyltrfase"/>
</dbReference>
<proteinExistence type="predicted"/>
<dbReference type="HOGENOM" id="CLU_056162_2_0_6"/>
<dbReference type="GO" id="GO:0009244">
    <property type="term" value="P:lipopolysaccharide core region biosynthetic process"/>
    <property type="evidence" value="ECO:0007669"/>
    <property type="project" value="TreeGrafter"/>
</dbReference>
<evidence type="ECO:0000313" key="3">
    <source>
        <dbReference type="EMBL" id="AIU71159.1"/>
    </source>
</evidence>
<dbReference type="RefSeq" id="WP_025801505.1">
    <property type="nucleotide sequence ID" value="NZ_CP009706.1"/>
</dbReference>